<dbReference type="InterPro" id="IPR051561">
    <property type="entry name" value="FRAS1_ECM"/>
</dbReference>
<sequence>MQVACGVFQTLSGHDTGNNNHWTVVEQFTGDQVLRRQVRYLSTLMQPDDTTPFEDMIHLTCLGFSGVNNTRVHLLLPVIFTRIHLKLHTLKPFTLDLMYPPSKSGSDSVSSLSRTRSIELNHLQVLVKPPERDQSIYFTILLVPKHGHLFLNDKVKSSNQSASHINGKSPITEKTYLGVNSQFTQQHIRDGCLFYTFRRVLDDGLQVNTEDAVRDGFDFRVHVPGAQLKMVHHFQITVRSSQEAEKMHTRFRGTIRIVYEPAKISEGGMFVFQPTTFYASQEGCTPPNFDMYFQVLALPNHGVLQIRRESDQSQKVLVRRFTFYPVNIIDKKMMEYRHDDSETNSDNFQYQFVCQTTRLSPNPTIQGIQFLGEPVVGTFRIDITPVNDNPPVLRVQPLSVGLNKTTPIVTRWISVTDQDGAENGTKDNPKQFPITWKAISHLERSDFCPYPTLGQFQNLATNRRVDTFTMEDVIRGNLSFRHMGSPMGYIRLHVTDGKFHSSSDVFINMSTAAFFVMPPVHSLIGDSDVGTPLFFEVRTQFEYIISRFNFVTF</sequence>
<evidence type="ECO:0000313" key="2">
    <source>
        <dbReference type="Proteomes" id="UP000728185"/>
    </source>
</evidence>
<accession>A0A8E0S9V9</accession>
<protein>
    <submittedName>
        <fullName evidence="1">Uncharacterized protein</fullName>
    </submittedName>
</protein>
<comment type="caution">
    <text evidence="1">The sequence shown here is derived from an EMBL/GenBank/DDBJ whole genome shotgun (WGS) entry which is preliminary data.</text>
</comment>
<dbReference type="PANTHER" id="PTHR45739">
    <property type="entry name" value="MATRIX PROTEIN, PUTATIVE-RELATED"/>
    <property type="match status" value="1"/>
</dbReference>
<organism evidence="1 2">
    <name type="scientific">Fasciolopsis buskii</name>
    <dbReference type="NCBI Taxonomy" id="27845"/>
    <lineage>
        <taxon>Eukaryota</taxon>
        <taxon>Metazoa</taxon>
        <taxon>Spiralia</taxon>
        <taxon>Lophotrochozoa</taxon>
        <taxon>Platyhelminthes</taxon>
        <taxon>Trematoda</taxon>
        <taxon>Digenea</taxon>
        <taxon>Plagiorchiida</taxon>
        <taxon>Echinostomata</taxon>
        <taxon>Echinostomatoidea</taxon>
        <taxon>Fasciolidae</taxon>
        <taxon>Fasciolopsis</taxon>
    </lineage>
</organism>
<name>A0A8E0S9V9_9TREM</name>
<keyword evidence="2" id="KW-1185">Reference proteome</keyword>
<dbReference type="PANTHER" id="PTHR45739:SF12">
    <property type="entry name" value="CHONDROITIN SULFATE PROTEOGLYCAN 4-LIKE ISOFORM X2"/>
    <property type="match status" value="1"/>
</dbReference>
<dbReference type="Proteomes" id="UP000728185">
    <property type="component" value="Unassembled WGS sequence"/>
</dbReference>
<proteinExistence type="predicted"/>
<dbReference type="OrthoDB" id="430044at2759"/>
<dbReference type="EMBL" id="LUCM01000815">
    <property type="protein sequence ID" value="KAA0199963.1"/>
    <property type="molecule type" value="Genomic_DNA"/>
</dbReference>
<reference evidence="1" key="1">
    <citation type="submission" date="2019-05" db="EMBL/GenBank/DDBJ databases">
        <title>Annotation for the trematode Fasciolopsis buski.</title>
        <authorList>
            <person name="Choi Y.-J."/>
        </authorList>
    </citation>
    <scope>NUCLEOTIDE SEQUENCE</scope>
    <source>
        <strain evidence="1">HT</strain>
        <tissue evidence="1">Whole worm</tissue>
    </source>
</reference>
<evidence type="ECO:0000313" key="1">
    <source>
        <dbReference type="EMBL" id="KAA0199963.1"/>
    </source>
</evidence>
<dbReference type="AlphaFoldDB" id="A0A8E0S9V9"/>
<gene>
    <name evidence="1" type="ORF">FBUS_10161</name>
</gene>
<dbReference type="GO" id="GO:0009653">
    <property type="term" value="P:anatomical structure morphogenesis"/>
    <property type="evidence" value="ECO:0007669"/>
    <property type="project" value="TreeGrafter"/>
</dbReference>